<feature type="chain" id="PRO_5043774408" evidence="1">
    <location>
        <begin position="31"/>
        <end position="100"/>
    </location>
</feature>
<accession>A0AAV2C755</accession>
<name>A0AAV2C755_9ROSI</name>
<gene>
    <name evidence="2" type="ORF">LTRI10_LOCUS30</name>
</gene>
<reference evidence="2 3" key="1">
    <citation type="submission" date="2024-04" db="EMBL/GenBank/DDBJ databases">
        <authorList>
            <person name="Fracassetti M."/>
        </authorList>
    </citation>
    <scope>NUCLEOTIDE SEQUENCE [LARGE SCALE GENOMIC DNA]</scope>
</reference>
<sequence length="100" mass="10010">MTKFGSSAALLTVVVVVAAVLCLMWTSVEGIPIPIGAADVAATGAGWAAKGKEMAKKWGPDVVEEGVQQAAGSSAHHIAAAGPSQAQVVGTLLLLLSFLL</sequence>
<keyword evidence="1" id="KW-0732">Signal</keyword>
<keyword evidence="3" id="KW-1185">Reference proteome</keyword>
<protein>
    <submittedName>
        <fullName evidence="2">Uncharacterized protein</fullName>
    </submittedName>
</protein>
<feature type="signal peptide" evidence="1">
    <location>
        <begin position="1"/>
        <end position="30"/>
    </location>
</feature>
<dbReference type="Proteomes" id="UP001497516">
    <property type="component" value="Chromosome 1"/>
</dbReference>
<organism evidence="2 3">
    <name type="scientific">Linum trigynum</name>
    <dbReference type="NCBI Taxonomy" id="586398"/>
    <lineage>
        <taxon>Eukaryota</taxon>
        <taxon>Viridiplantae</taxon>
        <taxon>Streptophyta</taxon>
        <taxon>Embryophyta</taxon>
        <taxon>Tracheophyta</taxon>
        <taxon>Spermatophyta</taxon>
        <taxon>Magnoliopsida</taxon>
        <taxon>eudicotyledons</taxon>
        <taxon>Gunneridae</taxon>
        <taxon>Pentapetalae</taxon>
        <taxon>rosids</taxon>
        <taxon>fabids</taxon>
        <taxon>Malpighiales</taxon>
        <taxon>Linaceae</taxon>
        <taxon>Linum</taxon>
    </lineage>
</organism>
<proteinExistence type="predicted"/>
<dbReference type="EMBL" id="OZ034813">
    <property type="protein sequence ID" value="CAL1352031.1"/>
    <property type="molecule type" value="Genomic_DNA"/>
</dbReference>
<dbReference type="AlphaFoldDB" id="A0AAV2C755"/>
<evidence type="ECO:0000313" key="2">
    <source>
        <dbReference type="EMBL" id="CAL1352031.1"/>
    </source>
</evidence>
<evidence type="ECO:0000313" key="3">
    <source>
        <dbReference type="Proteomes" id="UP001497516"/>
    </source>
</evidence>
<evidence type="ECO:0000256" key="1">
    <source>
        <dbReference type="SAM" id="SignalP"/>
    </source>
</evidence>